<organism evidence="2">
    <name type="scientific">Triticum aestivum</name>
    <name type="common">Wheat</name>
    <dbReference type="NCBI Taxonomy" id="4565"/>
    <lineage>
        <taxon>Eukaryota</taxon>
        <taxon>Viridiplantae</taxon>
        <taxon>Streptophyta</taxon>
        <taxon>Embryophyta</taxon>
        <taxon>Tracheophyta</taxon>
        <taxon>Spermatophyta</taxon>
        <taxon>Magnoliopsida</taxon>
        <taxon>Liliopsida</taxon>
        <taxon>Poales</taxon>
        <taxon>Poaceae</taxon>
        <taxon>BOP clade</taxon>
        <taxon>Pooideae</taxon>
        <taxon>Triticodae</taxon>
        <taxon>Triticeae</taxon>
        <taxon>Triticinae</taxon>
        <taxon>Triticum</taxon>
    </lineage>
</organism>
<dbReference type="Gramene" id="TraesCS3D02G405100.1">
    <property type="protein sequence ID" value="TraesCS3D02G405100.1"/>
    <property type="gene ID" value="TraesCS3D02G405100"/>
</dbReference>
<dbReference type="PANTHER" id="PTHR34709:SF54">
    <property type="entry name" value="GENOME ASSEMBLY, CHROMOSOME: II"/>
    <property type="match status" value="1"/>
</dbReference>
<dbReference type="Gramene" id="TraesJUL3D03G01973560.1">
    <property type="protein sequence ID" value="TraesJUL3D03G01973560.1"/>
    <property type="gene ID" value="TraesJUL3D03G01973560"/>
</dbReference>
<name>A0A3B6H0G5_WHEAT</name>
<dbReference type="Gramene" id="TraesCLE_scaffold_177857_01G000100.1">
    <property type="protein sequence ID" value="TraesCLE_scaffold_177857_01G000100.1"/>
    <property type="gene ID" value="TraesCLE_scaffold_177857_01G000100"/>
</dbReference>
<feature type="domain" description="FBD" evidence="1">
    <location>
        <begin position="71"/>
        <end position="105"/>
    </location>
</feature>
<sequence length="159" mass="18053">MVVDFSLLDLDLKTDGHVFGALVFYLLNINRIPSSLQRLKIIKLRSVVKETCPTDCPCESTNWRSQPISLTALEEVEIDGFEGVDHEFDLLKLLLVSAPMLKKIIVRLSQEASTSNTRCTKIHNIFKTYGSTKCFVYLSSGEYVFSEFMISMLLHEVDI</sequence>
<dbReference type="PANTHER" id="PTHR34709">
    <property type="entry name" value="OS10G0396666 PROTEIN"/>
    <property type="match status" value="1"/>
</dbReference>
<reference evidence="2" key="2">
    <citation type="submission" date="2018-10" db="UniProtKB">
        <authorList>
            <consortium name="EnsemblPlants"/>
        </authorList>
    </citation>
    <scope>IDENTIFICATION</scope>
</reference>
<evidence type="ECO:0000259" key="1">
    <source>
        <dbReference type="Pfam" id="PF08387"/>
    </source>
</evidence>
<dbReference type="Gramene" id="TraesCAD_scaffold_158385_01G000100.1">
    <property type="protein sequence ID" value="TraesCAD_scaffold_158385_01G000100.1"/>
    <property type="gene ID" value="TraesCAD_scaffold_158385_01G000100"/>
</dbReference>
<dbReference type="AlphaFoldDB" id="A0A3B6H0G5"/>
<dbReference type="InterPro" id="IPR055312">
    <property type="entry name" value="FBL15-like"/>
</dbReference>
<accession>A0A3B6H0G5</accession>
<reference evidence="2" key="1">
    <citation type="submission" date="2018-08" db="EMBL/GenBank/DDBJ databases">
        <authorList>
            <person name="Rossello M."/>
        </authorList>
    </citation>
    <scope>NUCLEOTIDE SEQUENCE [LARGE SCALE GENOMIC DNA]</scope>
    <source>
        <strain evidence="2">cv. Chinese Spring</strain>
    </source>
</reference>
<dbReference type="InterPro" id="IPR006566">
    <property type="entry name" value="FBD"/>
</dbReference>
<dbReference type="EnsemblPlants" id="TraesCS3D02G405100.1">
    <property type="protein sequence ID" value="TraesCS3D02G405100.1"/>
    <property type="gene ID" value="TraesCS3D02G405100"/>
</dbReference>
<proteinExistence type="predicted"/>
<dbReference type="Gramene" id="TraesSYM3D03G01979900.1">
    <property type="protein sequence ID" value="TraesSYM3D03G01979900.1"/>
    <property type="gene ID" value="TraesSYM3D03G01979900"/>
</dbReference>
<dbReference type="Gramene" id="TraesROB_scaffold_236577_01G000100.1">
    <property type="protein sequence ID" value="TraesROB_scaffold_236577_01G000100.1"/>
    <property type="gene ID" value="TraesROB_scaffold_236577_01G000100"/>
</dbReference>
<evidence type="ECO:0000313" key="2">
    <source>
        <dbReference type="EnsemblPlants" id="TraesCS3D02G405100.1"/>
    </source>
</evidence>
<protein>
    <recommendedName>
        <fullName evidence="1">FBD domain-containing protein</fullName>
    </recommendedName>
</protein>
<dbReference type="Pfam" id="PF08387">
    <property type="entry name" value="FBD"/>
    <property type="match status" value="1"/>
</dbReference>
<keyword evidence="3" id="KW-1185">Reference proteome</keyword>
<dbReference type="OrthoDB" id="609326at2759"/>
<dbReference type="Gramene" id="TraesRN3D0100930800.1">
    <property type="protein sequence ID" value="TraesRN3D0100930800.1"/>
    <property type="gene ID" value="TraesRN3D0100930800"/>
</dbReference>
<dbReference type="Gramene" id="TraesWEE_scaffold_276734_01G000100.1">
    <property type="protein sequence ID" value="TraesWEE_scaffold_276734_01G000100.1"/>
    <property type="gene ID" value="TraesWEE_scaffold_276734_01G000100"/>
</dbReference>
<dbReference type="Proteomes" id="UP000019116">
    <property type="component" value="Chromosome 3D"/>
</dbReference>
<evidence type="ECO:0000313" key="3">
    <source>
        <dbReference type="Proteomes" id="UP000019116"/>
    </source>
</evidence>
<dbReference type="Gramene" id="TraesCS3D03G0892400.1">
    <property type="protein sequence ID" value="TraesCS3D03G0892400.1.CDS"/>
    <property type="gene ID" value="TraesCS3D03G0892400"/>
</dbReference>
<dbReference type="OMA" id="HNIFKTY"/>